<dbReference type="SUPFAM" id="SSF46689">
    <property type="entry name" value="Homeodomain-like"/>
    <property type="match status" value="2"/>
</dbReference>
<evidence type="ECO:0000313" key="13">
    <source>
        <dbReference type="EMBL" id="ROR31705.1"/>
    </source>
</evidence>
<organism evidence="13 14">
    <name type="scientific">Mobilisporobacter senegalensis</name>
    <dbReference type="NCBI Taxonomy" id="1329262"/>
    <lineage>
        <taxon>Bacteria</taxon>
        <taxon>Bacillati</taxon>
        <taxon>Bacillota</taxon>
        <taxon>Clostridia</taxon>
        <taxon>Lachnospirales</taxon>
        <taxon>Lachnospiraceae</taxon>
        <taxon>Mobilisporobacter</taxon>
    </lineage>
</organism>
<gene>
    <name evidence="13" type="ORF">EDD66_101323</name>
</gene>
<proteinExistence type="predicted"/>
<dbReference type="GO" id="GO:0003700">
    <property type="term" value="F:DNA-binding transcription factor activity"/>
    <property type="evidence" value="ECO:0007669"/>
    <property type="project" value="InterPro"/>
</dbReference>
<keyword evidence="8" id="KW-0804">Transcription</keyword>
<dbReference type="Gene3D" id="3.40.50.2300">
    <property type="match status" value="1"/>
</dbReference>
<evidence type="ECO:0000313" key="14">
    <source>
        <dbReference type="Proteomes" id="UP000273083"/>
    </source>
</evidence>
<evidence type="ECO:0000256" key="3">
    <source>
        <dbReference type="ARBA" id="ARBA00022490"/>
    </source>
</evidence>
<dbReference type="Proteomes" id="UP000273083">
    <property type="component" value="Unassembled WGS sequence"/>
</dbReference>
<dbReference type="GO" id="GO:0000160">
    <property type="term" value="P:phosphorelay signal transduction system"/>
    <property type="evidence" value="ECO:0007669"/>
    <property type="project" value="UniProtKB-KW"/>
</dbReference>
<evidence type="ECO:0000256" key="6">
    <source>
        <dbReference type="ARBA" id="ARBA00023015"/>
    </source>
</evidence>
<keyword evidence="4 10" id="KW-0597">Phosphoprotein</keyword>
<dbReference type="PANTHER" id="PTHR42713">
    <property type="entry name" value="HISTIDINE KINASE-RELATED"/>
    <property type="match status" value="1"/>
</dbReference>
<dbReference type="InterPro" id="IPR011006">
    <property type="entry name" value="CheY-like_superfamily"/>
</dbReference>
<feature type="domain" description="Response regulatory" evidence="12">
    <location>
        <begin position="5"/>
        <end position="122"/>
    </location>
</feature>
<evidence type="ECO:0000256" key="10">
    <source>
        <dbReference type="PROSITE-ProRule" id="PRU00169"/>
    </source>
</evidence>
<accession>A0A3N1XYM1</accession>
<dbReference type="SMART" id="SM00448">
    <property type="entry name" value="REC"/>
    <property type="match status" value="1"/>
</dbReference>
<dbReference type="InterPro" id="IPR009057">
    <property type="entry name" value="Homeodomain-like_sf"/>
</dbReference>
<dbReference type="OrthoDB" id="9794370at2"/>
<dbReference type="Pfam" id="PF00072">
    <property type="entry name" value="Response_reg"/>
    <property type="match status" value="1"/>
</dbReference>
<comment type="caution">
    <text evidence="13">The sequence shown here is derived from an EMBL/GenBank/DDBJ whole genome shotgun (WGS) entry which is preliminary data.</text>
</comment>
<evidence type="ECO:0000259" key="11">
    <source>
        <dbReference type="PROSITE" id="PS01124"/>
    </source>
</evidence>
<dbReference type="RefSeq" id="WP_123607794.1">
    <property type="nucleotide sequence ID" value="NZ_RJVG01000001.1"/>
</dbReference>
<dbReference type="Gene3D" id="1.10.10.60">
    <property type="entry name" value="Homeodomain-like"/>
    <property type="match status" value="2"/>
</dbReference>
<keyword evidence="3" id="KW-0963">Cytoplasm</keyword>
<keyword evidence="14" id="KW-1185">Reference proteome</keyword>
<dbReference type="PROSITE" id="PS50110">
    <property type="entry name" value="RESPONSE_REGULATORY"/>
    <property type="match status" value="1"/>
</dbReference>
<keyword evidence="7" id="KW-0238">DNA-binding</keyword>
<evidence type="ECO:0000256" key="9">
    <source>
        <dbReference type="ARBA" id="ARBA00024867"/>
    </source>
</evidence>
<dbReference type="InterPro" id="IPR051552">
    <property type="entry name" value="HptR"/>
</dbReference>
<evidence type="ECO:0000259" key="12">
    <source>
        <dbReference type="PROSITE" id="PS50110"/>
    </source>
</evidence>
<dbReference type="PANTHER" id="PTHR42713:SF3">
    <property type="entry name" value="TRANSCRIPTIONAL REGULATORY PROTEIN HPTR"/>
    <property type="match status" value="1"/>
</dbReference>
<dbReference type="PROSITE" id="PS01124">
    <property type="entry name" value="HTH_ARAC_FAMILY_2"/>
    <property type="match status" value="1"/>
</dbReference>
<evidence type="ECO:0000256" key="1">
    <source>
        <dbReference type="ARBA" id="ARBA00004496"/>
    </source>
</evidence>
<feature type="modified residue" description="4-aspartylphosphate" evidence="10">
    <location>
        <position position="57"/>
    </location>
</feature>
<dbReference type="CDD" id="cd17536">
    <property type="entry name" value="REC_YesN-like"/>
    <property type="match status" value="1"/>
</dbReference>
<dbReference type="InterPro" id="IPR018060">
    <property type="entry name" value="HTH_AraC"/>
</dbReference>
<dbReference type="AlphaFoldDB" id="A0A3N1XYM1"/>
<keyword evidence="6" id="KW-0805">Transcription regulation</keyword>
<dbReference type="SUPFAM" id="SSF52172">
    <property type="entry name" value="CheY-like"/>
    <property type="match status" value="1"/>
</dbReference>
<evidence type="ECO:0000256" key="2">
    <source>
        <dbReference type="ARBA" id="ARBA00018672"/>
    </source>
</evidence>
<evidence type="ECO:0000256" key="8">
    <source>
        <dbReference type="ARBA" id="ARBA00023163"/>
    </source>
</evidence>
<dbReference type="Pfam" id="PF12833">
    <property type="entry name" value="HTH_18"/>
    <property type="match status" value="1"/>
</dbReference>
<sequence>MGLYRIMLVDDEEEVRTSIIKKVEWEKIGFQIIGDAENGREALEMAALLEPDVVITDIKMPFMDGLTLGEKLREILPSVKIVIFSGFDDFEFAKQAIKLNVVEYVLKPVNVEELTGILLKLKRNIDEEIKQKTDIEILRRHYVNSLPVIRERYLTGLLNRNITGKHYKEPSGSYKSKLDEGNLWAVSLLYIEAIEANEKKDDFPFLNERELIPFSIKQLADEKLENYSIESFFISDKLAIIAAFRSGDEIDGYIDALNDICKESKRIIDLNVTAGIGALSDNLLNLSISYEGAENALDYKMILGTGKAIYINDVEPDQVIQLQFDDQSERELLAVIKFGSEDEIKKMIDCLIGRFENVTLPFKQYQVYLLGIVSSIMKVVQGYELDMDNIFGSEIDYFDRLAAFQSADEIKQWFTTICINLSSYINKERTSTTKQIVKEAKQYILENYEDPLLSVETICEHLHISTAYFSTLFKKETGQSYVAYLTKVRLEKAVELLNTTDYKTYIISNKVGYAEPNYFSYVFKKQFGVSPSKFRGR</sequence>
<keyword evidence="5" id="KW-0902">Two-component regulatory system</keyword>
<dbReference type="GO" id="GO:0043565">
    <property type="term" value="F:sequence-specific DNA binding"/>
    <property type="evidence" value="ECO:0007669"/>
    <property type="project" value="InterPro"/>
</dbReference>
<evidence type="ECO:0000256" key="7">
    <source>
        <dbReference type="ARBA" id="ARBA00023125"/>
    </source>
</evidence>
<dbReference type="GO" id="GO:0005737">
    <property type="term" value="C:cytoplasm"/>
    <property type="evidence" value="ECO:0007669"/>
    <property type="project" value="UniProtKB-SubCell"/>
</dbReference>
<evidence type="ECO:0000256" key="4">
    <source>
        <dbReference type="ARBA" id="ARBA00022553"/>
    </source>
</evidence>
<evidence type="ECO:0000256" key="5">
    <source>
        <dbReference type="ARBA" id="ARBA00023012"/>
    </source>
</evidence>
<dbReference type="SMART" id="SM00342">
    <property type="entry name" value="HTH_ARAC"/>
    <property type="match status" value="1"/>
</dbReference>
<name>A0A3N1XYM1_9FIRM</name>
<dbReference type="InterPro" id="IPR001789">
    <property type="entry name" value="Sig_transdc_resp-reg_receiver"/>
</dbReference>
<comment type="function">
    <text evidence="9">May play the central regulatory role in sporulation. It may be an element of the effector pathway responsible for the activation of sporulation genes in response to nutritional stress. Spo0A may act in concert with spo0H (a sigma factor) to control the expression of some genes that are critical to the sporulation process.</text>
</comment>
<dbReference type="EMBL" id="RJVG01000001">
    <property type="protein sequence ID" value="ROR31705.1"/>
    <property type="molecule type" value="Genomic_DNA"/>
</dbReference>
<reference evidence="13 14" key="1">
    <citation type="submission" date="2018-11" db="EMBL/GenBank/DDBJ databases">
        <title>Genomic Encyclopedia of Type Strains, Phase IV (KMG-IV): sequencing the most valuable type-strain genomes for metagenomic binning, comparative biology and taxonomic classification.</title>
        <authorList>
            <person name="Goeker M."/>
        </authorList>
    </citation>
    <scope>NUCLEOTIDE SEQUENCE [LARGE SCALE GENOMIC DNA]</scope>
    <source>
        <strain evidence="13 14">DSM 26537</strain>
    </source>
</reference>
<protein>
    <recommendedName>
        <fullName evidence="2">Stage 0 sporulation protein A homolog</fullName>
    </recommendedName>
</protein>
<feature type="domain" description="HTH araC/xylS-type" evidence="11">
    <location>
        <begin position="438"/>
        <end position="537"/>
    </location>
</feature>
<comment type="subcellular location">
    <subcellularLocation>
        <location evidence="1">Cytoplasm</location>
    </subcellularLocation>
</comment>